<keyword evidence="4 6" id="KW-0472">Membrane</keyword>
<protein>
    <submittedName>
        <fullName evidence="7">Uncharacterized protein</fullName>
    </submittedName>
</protein>
<dbReference type="PANTHER" id="PTHR31419:SF2">
    <property type="entry name" value="PROTEIN PIN-LIKES 2"/>
    <property type="match status" value="1"/>
</dbReference>
<dbReference type="Pfam" id="PF03547">
    <property type="entry name" value="Mem_trans"/>
    <property type="match status" value="1"/>
</dbReference>
<feature type="transmembrane region" description="Helical" evidence="6">
    <location>
        <begin position="410"/>
        <end position="430"/>
    </location>
</feature>
<comment type="subcellular location">
    <subcellularLocation>
        <location evidence="1">Membrane</location>
        <topology evidence="1">Multi-pass membrane protein</topology>
    </subcellularLocation>
</comment>
<dbReference type="GO" id="GO:0016020">
    <property type="term" value="C:membrane"/>
    <property type="evidence" value="ECO:0007669"/>
    <property type="project" value="UniProtKB-SubCell"/>
</dbReference>
<dbReference type="Gramene" id="AUR62023255-RA">
    <property type="protein sequence ID" value="AUR62023255-RA:cds"/>
    <property type="gene ID" value="AUR62023255"/>
</dbReference>
<sequence length="538" mass="60197">METSSLFQASSRLPSVTSSSLVSPSCTSLPLLRAKLPRTRRGFRFTHTTSNKQHDVHVYSTTMITWCKRMESQDSGGGGGMVDEDMIVLRLRIKELEMMEKGEEVCVPSNWFEWEKKHIIQFQGGVHGVIGFLQLVLMNSRPSLALGIMAYAHPKAKLVPRATFKLLSKLVFVLFLPCLIFTNLGQSITFKNFTLWWFIPLNVVLSIVIGSFLGYLVTIICRPPAEYVRFTVIMTALGNMGNLPLAIITSVCHSKNHPFGKDCEKNGVAYASFAQWVAVALVYTFVYHMMEPPLDYYKWPGMDDKEIDYSKTPFVARIFNSLLFDSLRSLPELGTLEEGQENDDLKSSRCFPEPKVVRKIRIVAEQTPIKHILSPPIVASFLAIIIGMVPELKGFVFGEDAPLSFITDSFQFMANAMMPFAMLVLGGMLAEGPEEFRLGIKSTVGIIVTRLLVHPLAGIGVLVLADKLGLLVEGDQMYRFVILLHYVTPSAILLGAIASLRGFAVQEASALLFWQHGFAYEFGRLLMEKTFWVSRLLT</sequence>
<feature type="transmembrane region" description="Helical" evidence="6">
    <location>
        <begin position="166"/>
        <end position="184"/>
    </location>
</feature>
<name>A0A803M482_CHEQI</name>
<dbReference type="EnsemblPlants" id="AUR62023255-RA">
    <property type="protein sequence ID" value="AUR62023255-RA:cds"/>
    <property type="gene ID" value="AUR62023255"/>
</dbReference>
<dbReference type="OMA" id="NHEVNER"/>
<feature type="transmembrane region" description="Helical" evidence="6">
    <location>
        <begin position="196"/>
        <end position="220"/>
    </location>
</feature>
<dbReference type="PANTHER" id="PTHR31419">
    <property type="entry name" value="PROTEIN PIN-LIKES 2"/>
    <property type="match status" value="1"/>
</dbReference>
<evidence type="ECO:0000256" key="4">
    <source>
        <dbReference type="ARBA" id="ARBA00023136"/>
    </source>
</evidence>
<evidence type="ECO:0000256" key="2">
    <source>
        <dbReference type="ARBA" id="ARBA00022692"/>
    </source>
</evidence>
<feature type="transmembrane region" description="Helical" evidence="6">
    <location>
        <begin position="477"/>
        <end position="500"/>
    </location>
</feature>
<dbReference type="AlphaFoldDB" id="A0A803M482"/>
<dbReference type="Proteomes" id="UP000596660">
    <property type="component" value="Unplaced"/>
</dbReference>
<evidence type="ECO:0000256" key="1">
    <source>
        <dbReference type="ARBA" id="ARBA00004141"/>
    </source>
</evidence>
<dbReference type="InterPro" id="IPR004776">
    <property type="entry name" value="Mem_transp_PIN-like"/>
</dbReference>
<dbReference type="InterPro" id="IPR039305">
    <property type="entry name" value="PILS2/6"/>
</dbReference>
<reference evidence="7" key="1">
    <citation type="journal article" date="2017" name="Nature">
        <title>The genome of Chenopodium quinoa.</title>
        <authorList>
            <person name="Jarvis D.E."/>
            <person name="Ho Y.S."/>
            <person name="Lightfoot D.J."/>
            <person name="Schmoeckel S.M."/>
            <person name="Li B."/>
            <person name="Borm T.J.A."/>
            <person name="Ohyanagi H."/>
            <person name="Mineta K."/>
            <person name="Michell C.T."/>
            <person name="Saber N."/>
            <person name="Kharbatia N.M."/>
            <person name="Rupper R.R."/>
            <person name="Sharp A.R."/>
            <person name="Dally N."/>
            <person name="Boughton B.A."/>
            <person name="Woo Y.H."/>
            <person name="Gao G."/>
            <person name="Schijlen E.G.W.M."/>
            <person name="Guo X."/>
            <person name="Momin A.A."/>
            <person name="Negrao S."/>
            <person name="Al-Babili S."/>
            <person name="Gehring C."/>
            <person name="Roessner U."/>
            <person name="Jung C."/>
            <person name="Murphy K."/>
            <person name="Arold S.T."/>
            <person name="Gojobori T."/>
            <person name="van der Linden C.G."/>
            <person name="van Loo E.N."/>
            <person name="Jellen E.N."/>
            <person name="Maughan P.J."/>
            <person name="Tester M."/>
        </authorList>
    </citation>
    <scope>NUCLEOTIDE SEQUENCE [LARGE SCALE GENOMIC DNA]</scope>
    <source>
        <strain evidence="7">cv. PI 614886</strain>
    </source>
</reference>
<accession>A0A803M482</accession>
<proteinExistence type="predicted"/>
<evidence type="ECO:0000256" key="5">
    <source>
        <dbReference type="ARBA" id="ARBA00023294"/>
    </source>
</evidence>
<evidence type="ECO:0000313" key="8">
    <source>
        <dbReference type="Proteomes" id="UP000596660"/>
    </source>
</evidence>
<evidence type="ECO:0000313" key="7">
    <source>
        <dbReference type="EnsemblPlants" id="AUR62023255-RA:cds"/>
    </source>
</evidence>
<feature type="transmembrane region" description="Helical" evidence="6">
    <location>
        <begin position="372"/>
        <end position="390"/>
    </location>
</feature>
<feature type="transmembrane region" description="Helical" evidence="6">
    <location>
        <begin position="227"/>
        <end position="248"/>
    </location>
</feature>
<evidence type="ECO:0000256" key="6">
    <source>
        <dbReference type="SAM" id="Phobius"/>
    </source>
</evidence>
<feature type="transmembrane region" description="Helical" evidence="6">
    <location>
        <begin position="442"/>
        <end position="465"/>
    </location>
</feature>
<dbReference type="GO" id="GO:0009734">
    <property type="term" value="P:auxin-activated signaling pathway"/>
    <property type="evidence" value="ECO:0007669"/>
    <property type="project" value="UniProtKB-KW"/>
</dbReference>
<keyword evidence="3 6" id="KW-1133">Transmembrane helix</keyword>
<evidence type="ECO:0000256" key="3">
    <source>
        <dbReference type="ARBA" id="ARBA00022989"/>
    </source>
</evidence>
<organism evidence="7 8">
    <name type="scientific">Chenopodium quinoa</name>
    <name type="common">Quinoa</name>
    <dbReference type="NCBI Taxonomy" id="63459"/>
    <lineage>
        <taxon>Eukaryota</taxon>
        <taxon>Viridiplantae</taxon>
        <taxon>Streptophyta</taxon>
        <taxon>Embryophyta</taxon>
        <taxon>Tracheophyta</taxon>
        <taxon>Spermatophyta</taxon>
        <taxon>Magnoliopsida</taxon>
        <taxon>eudicotyledons</taxon>
        <taxon>Gunneridae</taxon>
        <taxon>Pentapetalae</taxon>
        <taxon>Caryophyllales</taxon>
        <taxon>Chenopodiaceae</taxon>
        <taxon>Chenopodioideae</taxon>
        <taxon>Atripliceae</taxon>
        <taxon>Chenopodium</taxon>
    </lineage>
</organism>
<feature type="transmembrane region" description="Helical" evidence="6">
    <location>
        <begin position="268"/>
        <end position="290"/>
    </location>
</feature>
<keyword evidence="5" id="KW-0927">Auxin signaling pathway</keyword>
<keyword evidence="2 6" id="KW-0812">Transmembrane</keyword>
<reference evidence="7" key="2">
    <citation type="submission" date="2021-03" db="UniProtKB">
        <authorList>
            <consortium name="EnsemblPlants"/>
        </authorList>
    </citation>
    <scope>IDENTIFICATION</scope>
</reference>
<keyword evidence="8" id="KW-1185">Reference proteome</keyword>
<dbReference type="GO" id="GO:0080162">
    <property type="term" value="P:endoplasmic reticulum to cytosol auxin transport"/>
    <property type="evidence" value="ECO:0007669"/>
    <property type="project" value="InterPro"/>
</dbReference>